<dbReference type="AlphaFoldDB" id="A0A2I2YCW4"/>
<accession>A0A2I2YCW4</accession>
<evidence type="ECO:0000256" key="1">
    <source>
        <dbReference type="SAM" id="MobiDB-lite"/>
    </source>
</evidence>
<reference evidence="2 3" key="2">
    <citation type="journal article" date="2012" name="Nature">
        <title>Insights into hominid evolution from the gorilla genome sequence.</title>
        <authorList>
            <person name="Scally A."/>
            <person name="Dutheil J.Y."/>
            <person name="Hillier L.W."/>
            <person name="Jordan G.E."/>
            <person name="Goodhead I."/>
            <person name="Herrero J."/>
            <person name="Hobolth A."/>
            <person name="Lappalainen T."/>
            <person name="Mailund T."/>
            <person name="Marques-Bonet T."/>
            <person name="McCarthy S."/>
            <person name="Montgomery S.H."/>
            <person name="Schwalie P.C."/>
            <person name="Tang Y.A."/>
            <person name="Ward M.C."/>
            <person name="Xue Y."/>
            <person name="Yngvadottir B."/>
            <person name="Alkan C."/>
            <person name="Andersen L.N."/>
            <person name="Ayub Q."/>
            <person name="Ball E.V."/>
            <person name="Beal K."/>
            <person name="Bradley B.J."/>
            <person name="Chen Y."/>
            <person name="Clee C.M."/>
            <person name="Fitzgerald S."/>
            <person name="Graves T.A."/>
            <person name="Gu Y."/>
            <person name="Heath P."/>
            <person name="Heger A."/>
            <person name="Karakoc E."/>
            <person name="Kolb-Kokocinski A."/>
            <person name="Laird G.K."/>
            <person name="Lunter G."/>
            <person name="Meader S."/>
            <person name="Mort M."/>
            <person name="Mullikin J.C."/>
            <person name="Munch K."/>
            <person name="O'Connor T.D."/>
            <person name="Phillips A.D."/>
            <person name="Prado-Martinez J."/>
            <person name="Rogers A.S."/>
            <person name="Sajjadian S."/>
            <person name="Schmidt D."/>
            <person name="Shaw K."/>
            <person name="Simpson J.T."/>
            <person name="Stenson P.D."/>
            <person name="Turner D.J."/>
            <person name="Vigilant L."/>
            <person name="Vilella A.J."/>
            <person name="Whitener W."/>
            <person name="Zhu B."/>
            <person name="Cooper D.N."/>
            <person name="de Jong P."/>
            <person name="Dermitzakis E.T."/>
            <person name="Eichler E.E."/>
            <person name="Flicek P."/>
            <person name="Goldman N."/>
            <person name="Mundy N.I."/>
            <person name="Ning Z."/>
            <person name="Odom D.T."/>
            <person name="Ponting C.P."/>
            <person name="Quail M.A."/>
            <person name="Ryder O.A."/>
            <person name="Searle S.M."/>
            <person name="Warren W.C."/>
            <person name="Wilson R.K."/>
            <person name="Schierup M.H."/>
            <person name="Rogers J."/>
            <person name="Tyler-Smith C."/>
            <person name="Durbin R."/>
        </authorList>
    </citation>
    <scope>NUCLEOTIDE SEQUENCE [LARGE SCALE GENOMIC DNA]</scope>
</reference>
<feature type="region of interest" description="Disordered" evidence="1">
    <location>
        <begin position="1"/>
        <end position="21"/>
    </location>
</feature>
<dbReference type="InParanoid" id="A0A2I2YCW4"/>
<dbReference type="Bgee" id="ENSGGOG00000041040">
    <property type="expression patterns" value="Expressed in cerebellum and 4 other cell types or tissues"/>
</dbReference>
<reference evidence="3" key="1">
    <citation type="submission" date="2011-05" db="EMBL/GenBank/DDBJ databases">
        <title>Insights into the evolution of the great apes provided by the gorilla genome.</title>
        <authorList>
            <person name="Scally A."/>
        </authorList>
    </citation>
    <scope>NUCLEOTIDE SEQUENCE [LARGE SCALE GENOMIC DNA]</scope>
</reference>
<dbReference type="Ensembl" id="ENSGGOT00000064226.1">
    <property type="protein sequence ID" value="ENSGGOP00000032635.1"/>
    <property type="gene ID" value="ENSGGOG00000041040.1"/>
</dbReference>
<evidence type="ECO:0000313" key="3">
    <source>
        <dbReference type="Proteomes" id="UP000001519"/>
    </source>
</evidence>
<dbReference type="OMA" id="HYKTRST"/>
<evidence type="ECO:0000313" key="2">
    <source>
        <dbReference type="Ensembl" id="ENSGGOP00000032635.1"/>
    </source>
</evidence>
<keyword evidence="3" id="KW-1185">Reference proteome</keyword>
<protein>
    <submittedName>
        <fullName evidence="2">Uncharacterized protein</fullName>
    </submittedName>
</protein>
<dbReference type="EMBL" id="CABD030015893">
    <property type="status" value="NOT_ANNOTATED_CDS"/>
    <property type="molecule type" value="Genomic_DNA"/>
</dbReference>
<reference evidence="2" key="3">
    <citation type="submission" date="2025-08" db="UniProtKB">
        <authorList>
            <consortium name="Ensembl"/>
        </authorList>
    </citation>
    <scope>IDENTIFICATION</scope>
</reference>
<dbReference type="GeneTree" id="ENSGT00910000147954"/>
<proteinExistence type="predicted"/>
<name>A0A2I2YCW4_GORGO</name>
<sequence length="117" mass="12747">MVCHYKTRSTQPGGSTLPPSPAAPIKHVRTMPIGMDLLPRLQLGLAFSSLWSMMVFGGALSLRCIGLSRPTSSSLGGPATPGSKSVLSWQVLREDCTPHPLHTQNHQLYLISFILFY</sequence>
<organism evidence="2 3">
    <name type="scientific">Gorilla gorilla gorilla</name>
    <name type="common">Western lowland gorilla</name>
    <dbReference type="NCBI Taxonomy" id="9595"/>
    <lineage>
        <taxon>Eukaryota</taxon>
        <taxon>Metazoa</taxon>
        <taxon>Chordata</taxon>
        <taxon>Craniata</taxon>
        <taxon>Vertebrata</taxon>
        <taxon>Euteleostomi</taxon>
        <taxon>Mammalia</taxon>
        <taxon>Eutheria</taxon>
        <taxon>Euarchontoglires</taxon>
        <taxon>Primates</taxon>
        <taxon>Haplorrhini</taxon>
        <taxon>Catarrhini</taxon>
        <taxon>Hominidae</taxon>
        <taxon>Gorilla</taxon>
    </lineage>
</organism>
<reference evidence="2" key="4">
    <citation type="submission" date="2025-09" db="UniProtKB">
        <authorList>
            <consortium name="Ensembl"/>
        </authorList>
    </citation>
    <scope>IDENTIFICATION</scope>
</reference>
<dbReference type="Proteomes" id="UP000001519">
    <property type="component" value="Chromosome 2B"/>
</dbReference>